<reference evidence="1 2" key="2">
    <citation type="submission" date="2018-11" db="EMBL/GenBank/DDBJ databases">
        <authorList>
            <consortium name="Pathogen Informatics"/>
        </authorList>
    </citation>
    <scope>NUCLEOTIDE SEQUENCE [LARGE SCALE GENOMIC DNA]</scope>
    <source>
        <strain evidence="1 2">Costa Rica</strain>
    </source>
</reference>
<dbReference type="AlphaFoldDB" id="A0A0R3PBA0"/>
<protein>
    <submittedName>
        <fullName evidence="3">Secreted protein</fullName>
    </submittedName>
</protein>
<sequence>MLTYQWYGGEVLCRVCSFFSTFSFYANSFVITCIAIDRVCGAYNIRSESTLTDHSLVSSIVPLQNHPMGKLLTLTFVLKSAVLRLARSSICAPINILIGVLHVELNFFTNDYFLSEIHKLLLCLAPIRILIGFLCVELKFFLTNDHFLGGIHKLFLCFCCFCKSHPYRCERAVSNLIVKVMT</sequence>
<dbReference type="Proteomes" id="UP000267027">
    <property type="component" value="Unassembled WGS sequence"/>
</dbReference>
<organism evidence="3">
    <name type="scientific">Angiostrongylus costaricensis</name>
    <name type="common">Nematode worm</name>
    <dbReference type="NCBI Taxonomy" id="334426"/>
    <lineage>
        <taxon>Eukaryota</taxon>
        <taxon>Metazoa</taxon>
        <taxon>Ecdysozoa</taxon>
        <taxon>Nematoda</taxon>
        <taxon>Chromadorea</taxon>
        <taxon>Rhabditida</taxon>
        <taxon>Rhabditina</taxon>
        <taxon>Rhabditomorpha</taxon>
        <taxon>Strongyloidea</taxon>
        <taxon>Metastrongylidae</taxon>
        <taxon>Angiostrongylus</taxon>
    </lineage>
</organism>
<dbReference type="OrthoDB" id="6435638at2759"/>
<dbReference type="WBParaSite" id="ACOC_0000094201-mRNA-1">
    <property type="protein sequence ID" value="ACOC_0000094201-mRNA-1"/>
    <property type="gene ID" value="ACOC_0000094201"/>
</dbReference>
<evidence type="ECO:0000313" key="3">
    <source>
        <dbReference type="WBParaSite" id="ACOC_0000094201-mRNA-1"/>
    </source>
</evidence>
<dbReference type="EMBL" id="UYYA01000120">
    <property type="protein sequence ID" value="VDM52528.1"/>
    <property type="molecule type" value="Genomic_DNA"/>
</dbReference>
<gene>
    <name evidence="1" type="ORF">ACOC_LOCUS943</name>
</gene>
<dbReference type="Gene3D" id="1.20.1070.10">
    <property type="entry name" value="Rhodopsin 7-helix transmembrane proteins"/>
    <property type="match status" value="1"/>
</dbReference>
<name>A0A0R3PBA0_ANGCS</name>
<evidence type="ECO:0000313" key="1">
    <source>
        <dbReference type="EMBL" id="VDM52528.1"/>
    </source>
</evidence>
<accession>A0A0R3PBA0</accession>
<proteinExistence type="predicted"/>
<dbReference type="STRING" id="334426.A0A0R3PBA0"/>
<keyword evidence="2" id="KW-1185">Reference proteome</keyword>
<reference evidence="3" key="1">
    <citation type="submission" date="2017-02" db="UniProtKB">
        <authorList>
            <consortium name="WormBaseParasite"/>
        </authorList>
    </citation>
    <scope>IDENTIFICATION</scope>
</reference>
<evidence type="ECO:0000313" key="2">
    <source>
        <dbReference type="Proteomes" id="UP000267027"/>
    </source>
</evidence>